<feature type="compositionally biased region" description="Polar residues" evidence="1">
    <location>
        <begin position="191"/>
        <end position="201"/>
    </location>
</feature>
<gene>
    <name evidence="2" type="ORF">PRZ48_012294</name>
</gene>
<evidence type="ECO:0000313" key="2">
    <source>
        <dbReference type="EMBL" id="KAK4496314.1"/>
    </source>
</evidence>
<comment type="caution">
    <text evidence="2">The sequence shown here is derived from an EMBL/GenBank/DDBJ whole genome shotgun (WGS) entry which is preliminary data.</text>
</comment>
<protein>
    <submittedName>
        <fullName evidence="2">Uncharacterized protein</fullName>
    </submittedName>
</protein>
<proteinExistence type="predicted"/>
<name>A0ABR0E4H2_ZASCE</name>
<dbReference type="EMBL" id="JAXOVC010000010">
    <property type="protein sequence ID" value="KAK4496314.1"/>
    <property type="molecule type" value="Genomic_DNA"/>
</dbReference>
<keyword evidence="3" id="KW-1185">Reference proteome</keyword>
<organism evidence="2 3">
    <name type="scientific">Zasmidium cellare</name>
    <name type="common">Wine cellar mold</name>
    <name type="synonym">Racodium cellare</name>
    <dbReference type="NCBI Taxonomy" id="395010"/>
    <lineage>
        <taxon>Eukaryota</taxon>
        <taxon>Fungi</taxon>
        <taxon>Dikarya</taxon>
        <taxon>Ascomycota</taxon>
        <taxon>Pezizomycotina</taxon>
        <taxon>Dothideomycetes</taxon>
        <taxon>Dothideomycetidae</taxon>
        <taxon>Mycosphaerellales</taxon>
        <taxon>Mycosphaerellaceae</taxon>
        <taxon>Zasmidium</taxon>
    </lineage>
</organism>
<feature type="compositionally biased region" description="Low complexity" evidence="1">
    <location>
        <begin position="117"/>
        <end position="133"/>
    </location>
</feature>
<sequence>MAMSGTESPDTPRKPVVNFSRPRLASSGQTDAELPDNDYGIKRQDTPTQSNIKSVSAFHSPNPSDPPFPSEPRFSTDSETLSNTSANRGDILAAARRGAPVGGLTAQRHPGTRRFDSNTTTNTTSSTHSRPSTADSTKRLMPIKSILKQTSVEVSSERASSDGGEDTGSHHTVSEDGGSQSTIGYEKGGKWSSSDYDTSGMSEKEVQKLIKKGKNPALVAEMRAARKGKGIVGVMTGTSYVS</sequence>
<feature type="compositionally biased region" description="Polar residues" evidence="1">
    <location>
        <begin position="77"/>
        <end position="87"/>
    </location>
</feature>
<dbReference type="Proteomes" id="UP001305779">
    <property type="component" value="Unassembled WGS sequence"/>
</dbReference>
<accession>A0ABR0E4H2</accession>
<evidence type="ECO:0000256" key="1">
    <source>
        <dbReference type="SAM" id="MobiDB-lite"/>
    </source>
</evidence>
<evidence type="ECO:0000313" key="3">
    <source>
        <dbReference type="Proteomes" id="UP001305779"/>
    </source>
</evidence>
<feature type="region of interest" description="Disordered" evidence="1">
    <location>
        <begin position="1"/>
        <end position="214"/>
    </location>
</feature>
<reference evidence="2 3" key="1">
    <citation type="journal article" date="2023" name="G3 (Bethesda)">
        <title>A chromosome-level genome assembly of Zasmidium syzygii isolated from banana leaves.</title>
        <authorList>
            <person name="van Westerhoven A.C."/>
            <person name="Mehrabi R."/>
            <person name="Talebi R."/>
            <person name="Steentjes M.B.F."/>
            <person name="Corcolon B."/>
            <person name="Chong P.A."/>
            <person name="Kema G.H.J."/>
            <person name="Seidl M.F."/>
        </authorList>
    </citation>
    <scope>NUCLEOTIDE SEQUENCE [LARGE SCALE GENOMIC DNA]</scope>
    <source>
        <strain evidence="2 3">P124</strain>
    </source>
</reference>